<reference evidence="2 3" key="1">
    <citation type="journal article" date="2014" name="Am. J. Bot.">
        <title>Genome assembly and annotation for red clover (Trifolium pratense; Fabaceae).</title>
        <authorList>
            <person name="Istvanek J."/>
            <person name="Jaros M."/>
            <person name="Krenek A."/>
            <person name="Repkova J."/>
        </authorList>
    </citation>
    <scope>NUCLEOTIDE SEQUENCE [LARGE SCALE GENOMIC DNA]</scope>
    <source>
        <strain evidence="3">cv. Tatra</strain>
        <tissue evidence="2">Young leaves</tissue>
    </source>
</reference>
<dbReference type="Gene3D" id="3.20.20.70">
    <property type="entry name" value="Aldolase class I"/>
    <property type="match status" value="1"/>
</dbReference>
<dbReference type="PANTHER" id="PTHR48413:SF1">
    <property type="entry name" value="PROTEIN HEAT-STRESS-ASSOCIATED 32"/>
    <property type="match status" value="1"/>
</dbReference>
<proteinExistence type="inferred from homology"/>
<dbReference type="ExpressionAtlas" id="A0A2K3JRD5">
    <property type="expression patterns" value="baseline"/>
</dbReference>
<dbReference type="Pfam" id="PF02679">
    <property type="entry name" value="ComA"/>
    <property type="match status" value="1"/>
</dbReference>
<evidence type="ECO:0000256" key="1">
    <source>
        <dbReference type="ARBA" id="ARBA00010424"/>
    </source>
</evidence>
<name>A0A2K3JRD5_TRIPR</name>
<comment type="similarity">
    <text evidence="1">Belongs to the phosphosulfolactate synthase family.</text>
</comment>
<dbReference type="InterPro" id="IPR013785">
    <property type="entry name" value="Aldolase_TIM"/>
</dbReference>
<dbReference type="STRING" id="57577.A0A2K3JRD5"/>
<dbReference type="InterPro" id="IPR003830">
    <property type="entry name" value="ComA_synth"/>
</dbReference>
<gene>
    <name evidence="2" type="ORF">L195_g049956</name>
</gene>
<dbReference type="Proteomes" id="UP000236291">
    <property type="component" value="Unassembled WGS sequence"/>
</dbReference>
<dbReference type="AlphaFoldDB" id="A0A2K3JRD5"/>
<dbReference type="PANTHER" id="PTHR48413">
    <property type="match status" value="1"/>
</dbReference>
<evidence type="ECO:0000313" key="3">
    <source>
        <dbReference type="Proteomes" id="UP000236291"/>
    </source>
</evidence>
<dbReference type="EMBL" id="ASHM01074845">
    <property type="protein sequence ID" value="PNX56586.1"/>
    <property type="molecule type" value="Genomic_DNA"/>
</dbReference>
<protein>
    <submittedName>
        <fullName evidence="2">Phosphosulfolactate synthase-related protein</fullName>
    </submittedName>
</protein>
<reference evidence="2 3" key="2">
    <citation type="journal article" date="2017" name="Front. Plant Sci.">
        <title>Gene Classification and Mining of Molecular Markers Useful in Red Clover (Trifolium pratense) Breeding.</title>
        <authorList>
            <person name="Istvanek J."/>
            <person name="Dluhosova J."/>
            <person name="Dluhos P."/>
            <person name="Patkova L."/>
            <person name="Nedelnik J."/>
            <person name="Repkova J."/>
        </authorList>
    </citation>
    <scope>NUCLEOTIDE SEQUENCE [LARGE SCALE GENOMIC DNA]</scope>
    <source>
        <strain evidence="3">cv. Tatra</strain>
        <tissue evidence="2">Young leaves</tissue>
    </source>
</reference>
<evidence type="ECO:0000313" key="2">
    <source>
        <dbReference type="EMBL" id="PNX56586.1"/>
    </source>
</evidence>
<comment type="caution">
    <text evidence="2">The sequence shown here is derived from an EMBL/GenBank/DDBJ whole genome shotgun (WGS) entry which is preliminary data.</text>
</comment>
<sequence length="93" mass="10525">ECKQLGFDTIELNVGSLGVSEETLLRFVRFVKTGGMKAKPHFELKFNKSDIPRGDDRAYGAYIRPAPRSSGPWYRTDLDNMLFVSSNTIIVVR</sequence>
<accession>A0A2K3JRD5</accession>
<organism evidence="2 3">
    <name type="scientific">Trifolium pratense</name>
    <name type="common">Red clover</name>
    <dbReference type="NCBI Taxonomy" id="57577"/>
    <lineage>
        <taxon>Eukaryota</taxon>
        <taxon>Viridiplantae</taxon>
        <taxon>Streptophyta</taxon>
        <taxon>Embryophyta</taxon>
        <taxon>Tracheophyta</taxon>
        <taxon>Spermatophyta</taxon>
        <taxon>Magnoliopsida</taxon>
        <taxon>eudicotyledons</taxon>
        <taxon>Gunneridae</taxon>
        <taxon>Pentapetalae</taxon>
        <taxon>rosids</taxon>
        <taxon>fabids</taxon>
        <taxon>Fabales</taxon>
        <taxon>Fabaceae</taxon>
        <taxon>Papilionoideae</taxon>
        <taxon>50 kb inversion clade</taxon>
        <taxon>NPAAA clade</taxon>
        <taxon>Hologalegina</taxon>
        <taxon>IRL clade</taxon>
        <taxon>Trifolieae</taxon>
        <taxon>Trifolium</taxon>
    </lineage>
</organism>
<dbReference type="SUPFAM" id="SSF102110">
    <property type="entry name" value="(2r)-phospho-3-sulfolactate synthase ComA"/>
    <property type="match status" value="1"/>
</dbReference>
<dbReference type="InterPro" id="IPR036112">
    <property type="entry name" value="ComA_synth_sf"/>
</dbReference>
<feature type="non-terminal residue" evidence="2">
    <location>
        <position position="1"/>
    </location>
</feature>